<organism evidence="2">
    <name type="scientific">Rhizophora mucronata</name>
    <name type="common">Asiatic mangrove</name>
    <dbReference type="NCBI Taxonomy" id="61149"/>
    <lineage>
        <taxon>Eukaryota</taxon>
        <taxon>Viridiplantae</taxon>
        <taxon>Streptophyta</taxon>
        <taxon>Embryophyta</taxon>
        <taxon>Tracheophyta</taxon>
        <taxon>Spermatophyta</taxon>
        <taxon>Magnoliopsida</taxon>
        <taxon>eudicotyledons</taxon>
        <taxon>Gunneridae</taxon>
        <taxon>Pentapetalae</taxon>
        <taxon>rosids</taxon>
        <taxon>fabids</taxon>
        <taxon>Malpighiales</taxon>
        <taxon>Rhizophoraceae</taxon>
        <taxon>Rhizophora</taxon>
    </lineage>
</organism>
<evidence type="ECO:0000313" key="2">
    <source>
        <dbReference type="EMBL" id="MBW92759.1"/>
    </source>
</evidence>
<dbReference type="EMBL" id="GGEC01012276">
    <property type="protein sequence ID" value="MBW92759.1"/>
    <property type="molecule type" value="Transcribed_RNA"/>
</dbReference>
<reference evidence="2" key="1">
    <citation type="submission" date="2018-02" db="EMBL/GenBank/DDBJ databases">
        <title>Rhizophora mucronata_Transcriptome.</title>
        <authorList>
            <person name="Meera S.P."/>
            <person name="Sreeshan A."/>
            <person name="Augustine A."/>
        </authorList>
    </citation>
    <scope>NUCLEOTIDE SEQUENCE</scope>
    <source>
        <tissue evidence="2">Leaf</tissue>
    </source>
</reference>
<feature type="region of interest" description="Disordered" evidence="1">
    <location>
        <begin position="71"/>
        <end position="115"/>
    </location>
</feature>
<name>A0A2P2JH51_RHIMU</name>
<proteinExistence type="predicted"/>
<feature type="compositionally biased region" description="Polar residues" evidence="1">
    <location>
        <begin position="86"/>
        <end position="98"/>
    </location>
</feature>
<protein>
    <submittedName>
        <fullName evidence="2">Putative ADP-ribosylation factor GTPase-activating protein AGD14 isoform X1</fullName>
    </submittedName>
</protein>
<accession>A0A2P2JH51</accession>
<dbReference type="AlphaFoldDB" id="A0A2P2JH51"/>
<evidence type="ECO:0000256" key="1">
    <source>
        <dbReference type="SAM" id="MobiDB-lite"/>
    </source>
</evidence>
<feature type="compositionally biased region" description="Low complexity" evidence="1">
    <location>
        <begin position="101"/>
        <end position="115"/>
    </location>
</feature>
<sequence length="115" mass="11721">MGNLHGAPPNVSAPGFFAHTFSIGRDSPGSIPTQSPSYLSAMHVGSPFIASTMSSGSYTGQQVMNMPPSRQQADAEIGGNGVTFGSLDTVQQPTSGYLLTSPPSSFPSNGGNPFG</sequence>